<keyword evidence="2" id="KW-1185">Reference proteome</keyword>
<accession>A0AAV1RU12</accession>
<organism evidence="1 2">
    <name type="scientific">Dovyalis caffra</name>
    <dbReference type="NCBI Taxonomy" id="77055"/>
    <lineage>
        <taxon>Eukaryota</taxon>
        <taxon>Viridiplantae</taxon>
        <taxon>Streptophyta</taxon>
        <taxon>Embryophyta</taxon>
        <taxon>Tracheophyta</taxon>
        <taxon>Spermatophyta</taxon>
        <taxon>Magnoliopsida</taxon>
        <taxon>eudicotyledons</taxon>
        <taxon>Gunneridae</taxon>
        <taxon>Pentapetalae</taxon>
        <taxon>rosids</taxon>
        <taxon>fabids</taxon>
        <taxon>Malpighiales</taxon>
        <taxon>Salicaceae</taxon>
        <taxon>Flacourtieae</taxon>
        <taxon>Dovyalis</taxon>
    </lineage>
</organism>
<evidence type="ECO:0000313" key="2">
    <source>
        <dbReference type="Proteomes" id="UP001314170"/>
    </source>
</evidence>
<reference evidence="1 2" key="1">
    <citation type="submission" date="2024-01" db="EMBL/GenBank/DDBJ databases">
        <authorList>
            <person name="Waweru B."/>
        </authorList>
    </citation>
    <scope>NUCLEOTIDE SEQUENCE [LARGE SCALE GENOMIC DNA]</scope>
</reference>
<name>A0AAV1RU12_9ROSI</name>
<evidence type="ECO:0000313" key="1">
    <source>
        <dbReference type="EMBL" id="CAK7338799.1"/>
    </source>
</evidence>
<protein>
    <submittedName>
        <fullName evidence="1">Uncharacterized protein</fullName>
    </submittedName>
</protein>
<proteinExistence type="predicted"/>
<sequence length="61" mass="6898">MKKRLSVGICQASEGCIYNEIEEMHPRTLFDNIEQINLTNIIPIWAAPVEVDELKTKLVAA</sequence>
<gene>
    <name evidence="1" type="ORF">DCAF_LOCUS13847</name>
</gene>
<dbReference type="EMBL" id="CAWUPB010001156">
    <property type="protein sequence ID" value="CAK7338799.1"/>
    <property type="molecule type" value="Genomic_DNA"/>
</dbReference>
<comment type="caution">
    <text evidence="1">The sequence shown here is derived from an EMBL/GenBank/DDBJ whole genome shotgun (WGS) entry which is preliminary data.</text>
</comment>
<dbReference type="Proteomes" id="UP001314170">
    <property type="component" value="Unassembled WGS sequence"/>
</dbReference>
<dbReference type="AlphaFoldDB" id="A0AAV1RU12"/>